<dbReference type="InterPro" id="IPR015813">
    <property type="entry name" value="Pyrv/PenolPyrv_kinase-like_dom"/>
</dbReference>
<comment type="cofactor">
    <cofactor evidence="2">
        <name>K(+)</name>
        <dbReference type="ChEBI" id="CHEBI:29103"/>
    </cofactor>
</comment>
<name>A0A917LTH6_9MICC</name>
<comment type="caution">
    <text evidence="22">The sequence shown here is derived from an EMBL/GenBank/DDBJ whole genome shotgun (WGS) entry which is preliminary data.</text>
</comment>
<sequence>MRRAKIVATIGPAISSYDNLVRAIQAGVNVARLNMSHGDHSVHDASYENLRRASEELGQTVAILADLQGPKIRLGRFADGPHTLLPGDVFTITTRDVEGTAEICSTTHKGLPGDVQVGDSLLIDDGKVALRATAVTDTDVTCEVVVGGAVSNNKGINLPGVAVNVPALSEKDEDDLRWALRRGVDLIALSFVRDAKDIERVHEIMDEEGKRLSVIAKIEKPQAVDALHEIIDAFDGIMVARGDLGVELPLEQVPIVQKRAVELARRWAKPVIVATQVLESMIDSPRPTRAEASDCANAVLDGADAVMLSGETSVGKYPIETIETMARIIETTESQALERVPGLGTEPRTRGGAVTRAAVTIARQLDVSYICAFTQSGDSARRLSRLRPAHQILAFTPERVVMALMSLLWGVTPIQVEKVDHTDAMTRQVDRHLQEQGLAGKDDMVVICAGSPPGVAGTTNLVKVHRVGDIADAGELLTNRERERVGPWREG</sequence>
<dbReference type="GO" id="GO:0030955">
    <property type="term" value="F:potassium ion binding"/>
    <property type="evidence" value="ECO:0007669"/>
    <property type="project" value="UniProtKB-UniRule"/>
</dbReference>
<feature type="domain" description="Pyruvate kinase barrel" evidence="20">
    <location>
        <begin position="1"/>
        <end position="322"/>
    </location>
</feature>
<dbReference type="EC" id="2.7.1.40" evidence="6 18"/>
<reference evidence="22" key="2">
    <citation type="submission" date="2020-09" db="EMBL/GenBank/DDBJ databases">
        <authorList>
            <person name="Sun Q."/>
            <person name="Zhou Y."/>
        </authorList>
    </citation>
    <scope>NUCLEOTIDE SEQUENCE</scope>
    <source>
        <strain evidence="22">CGMCC 1.12187</strain>
    </source>
</reference>
<dbReference type="Gene3D" id="3.20.20.60">
    <property type="entry name" value="Phosphoenolpyruvate-binding domains"/>
    <property type="match status" value="1"/>
</dbReference>
<evidence type="ECO:0000313" key="23">
    <source>
        <dbReference type="Proteomes" id="UP000638848"/>
    </source>
</evidence>
<dbReference type="AlphaFoldDB" id="A0A917LTH6"/>
<accession>A0A917LTH6</accession>
<dbReference type="PRINTS" id="PR01050">
    <property type="entry name" value="PYRUVTKNASE"/>
</dbReference>
<evidence type="ECO:0000256" key="10">
    <source>
        <dbReference type="ARBA" id="ARBA00022741"/>
    </source>
</evidence>
<evidence type="ECO:0000256" key="14">
    <source>
        <dbReference type="ARBA" id="ARBA00022958"/>
    </source>
</evidence>
<dbReference type="EMBL" id="BMEQ01000008">
    <property type="protein sequence ID" value="GGG56503.1"/>
    <property type="molecule type" value="Genomic_DNA"/>
</dbReference>
<evidence type="ECO:0000256" key="16">
    <source>
        <dbReference type="ARBA" id="ARBA00023317"/>
    </source>
</evidence>
<evidence type="ECO:0000256" key="4">
    <source>
        <dbReference type="ARBA" id="ARBA00008663"/>
    </source>
</evidence>
<evidence type="ECO:0000256" key="19">
    <source>
        <dbReference type="RuleBase" id="RU000504"/>
    </source>
</evidence>
<evidence type="ECO:0000256" key="6">
    <source>
        <dbReference type="ARBA" id="ARBA00012142"/>
    </source>
</evidence>
<evidence type="ECO:0000259" key="20">
    <source>
        <dbReference type="Pfam" id="PF00224"/>
    </source>
</evidence>
<keyword evidence="14" id="KW-0630">Potassium</keyword>
<dbReference type="Gene3D" id="3.40.1380.20">
    <property type="entry name" value="Pyruvate kinase, C-terminal domain"/>
    <property type="match status" value="1"/>
</dbReference>
<dbReference type="FunFam" id="2.40.33.10:FF:000001">
    <property type="entry name" value="Pyruvate kinase"/>
    <property type="match status" value="1"/>
</dbReference>
<keyword evidence="10" id="KW-0547">Nucleotide-binding</keyword>
<comment type="catalytic activity">
    <reaction evidence="17 19">
        <text>pyruvate + ATP = phosphoenolpyruvate + ADP + H(+)</text>
        <dbReference type="Rhea" id="RHEA:18157"/>
        <dbReference type="ChEBI" id="CHEBI:15361"/>
        <dbReference type="ChEBI" id="CHEBI:15378"/>
        <dbReference type="ChEBI" id="CHEBI:30616"/>
        <dbReference type="ChEBI" id="CHEBI:58702"/>
        <dbReference type="ChEBI" id="CHEBI:456216"/>
        <dbReference type="EC" id="2.7.1.40"/>
    </reaction>
</comment>
<evidence type="ECO:0000256" key="7">
    <source>
        <dbReference type="ARBA" id="ARBA00018587"/>
    </source>
</evidence>
<dbReference type="InterPro" id="IPR011037">
    <property type="entry name" value="Pyrv_Knase-like_insert_dom_sf"/>
</dbReference>
<dbReference type="Gene3D" id="2.40.33.10">
    <property type="entry name" value="PK beta-barrel domain-like"/>
    <property type="match status" value="1"/>
</dbReference>
<keyword evidence="16 22" id="KW-0670">Pyruvate</keyword>
<keyword evidence="9" id="KW-0479">Metal-binding</keyword>
<comment type="subunit">
    <text evidence="5">Homotetramer.</text>
</comment>
<dbReference type="InterPro" id="IPR015795">
    <property type="entry name" value="Pyrv_Knase_C"/>
</dbReference>
<evidence type="ECO:0000256" key="13">
    <source>
        <dbReference type="ARBA" id="ARBA00022842"/>
    </source>
</evidence>
<protein>
    <recommendedName>
        <fullName evidence="7 18">Pyruvate kinase</fullName>
        <ecNumber evidence="6 18">2.7.1.40</ecNumber>
    </recommendedName>
</protein>
<dbReference type="PANTHER" id="PTHR11817">
    <property type="entry name" value="PYRUVATE KINASE"/>
    <property type="match status" value="1"/>
</dbReference>
<dbReference type="SUPFAM" id="SSF50800">
    <property type="entry name" value="PK beta-barrel domain-like"/>
    <property type="match status" value="1"/>
</dbReference>
<evidence type="ECO:0000259" key="21">
    <source>
        <dbReference type="Pfam" id="PF02887"/>
    </source>
</evidence>
<dbReference type="GO" id="GO:0000287">
    <property type="term" value="F:magnesium ion binding"/>
    <property type="evidence" value="ECO:0007669"/>
    <property type="project" value="UniProtKB-UniRule"/>
</dbReference>
<evidence type="ECO:0000256" key="5">
    <source>
        <dbReference type="ARBA" id="ARBA00011881"/>
    </source>
</evidence>
<keyword evidence="15 19" id="KW-0324">Glycolysis</keyword>
<dbReference type="GO" id="GO:0005524">
    <property type="term" value="F:ATP binding"/>
    <property type="evidence" value="ECO:0007669"/>
    <property type="project" value="UniProtKB-KW"/>
</dbReference>
<organism evidence="22 23">
    <name type="scientific">Kocuria dechangensis</name>
    <dbReference type="NCBI Taxonomy" id="1176249"/>
    <lineage>
        <taxon>Bacteria</taxon>
        <taxon>Bacillati</taxon>
        <taxon>Actinomycetota</taxon>
        <taxon>Actinomycetes</taxon>
        <taxon>Micrococcales</taxon>
        <taxon>Micrococcaceae</taxon>
        <taxon>Kocuria</taxon>
    </lineage>
</organism>
<keyword evidence="12" id="KW-0067">ATP-binding</keyword>
<dbReference type="NCBIfam" id="TIGR01064">
    <property type="entry name" value="pyruv_kin"/>
    <property type="match status" value="1"/>
</dbReference>
<evidence type="ECO:0000256" key="12">
    <source>
        <dbReference type="ARBA" id="ARBA00022840"/>
    </source>
</evidence>
<evidence type="ECO:0000256" key="18">
    <source>
        <dbReference type="NCBIfam" id="TIGR01064"/>
    </source>
</evidence>
<feature type="domain" description="Pyruvate kinase C-terminal" evidence="21">
    <location>
        <begin position="353"/>
        <end position="465"/>
    </location>
</feature>
<dbReference type="Proteomes" id="UP000638848">
    <property type="component" value="Unassembled WGS sequence"/>
</dbReference>
<dbReference type="FunFam" id="3.40.1380.20:FF:000009">
    <property type="entry name" value="Pyruvate kinase"/>
    <property type="match status" value="1"/>
</dbReference>
<dbReference type="InterPro" id="IPR001697">
    <property type="entry name" value="Pyr_Knase"/>
</dbReference>
<reference evidence="22" key="1">
    <citation type="journal article" date="2014" name="Int. J. Syst. Evol. Microbiol.">
        <title>Complete genome sequence of Corynebacterium casei LMG S-19264T (=DSM 44701T), isolated from a smear-ripened cheese.</title>
        <authorList>
            <consortium name="US DOE Joint Genome Institute (JGI-PGF)"/>
            <person name="Walter F."/>
            <person name="Albersmeier A."/>
            <person name="Kalinowski J."/>
            <person name="Ruckert C."/>
        </authorList>
    </citation>
    <scope>NUCLEOTIDE SEQUENCE</scope>
    <source>
        <strain evidence="22">CGMCC 1.12187</strain>
    </source>
</reference>
<dbReference type="InterPro" id="IPR015806">
    <property type="entry name" value="Pyrv_Knase_insert_dom_sf"/>
</dbReference>
<comment type="cofactor">
    <cofactor evidence="1">
        <name>Mg(2+)</name>
        <dbReference type="ChEBI" id="CHEBI:18420"/>
    </cofactor>
</comment>
<dbReference type="Pfam" id="PF02887">
    <property type="entry name" value="PK_C"/>
    <property type="match status" value="1"/>
</dbReference>
<keyword evidence="8 19" id="KW-0808">Transferase</keyword>
<evidence type="ECO:0000256" key="8">
    <source>
        <dbReference type="ARBA" id="ARBA00022679"/>
    </source>
</evidence>
<dbReference type="GO" id="GO:0016301">
    <property type="term" value="F:kinase activity"/>
    <property type="evidence" value="ECO:0007669"/>
    <property type="project" value="UniProtKB-KW"/>
</dbReference>
<dbReference type="InterPro" id="IPR040442">
    <property type="entry name" value="Pyrv_kinase-like_dom_sf"/>
</dbReference>
<evidence type="ECO:0000256" key="9">
    <source>
        <dbReference type="ARBA" id="ARBA00022723"/>
    </source>
</evidence>
<evidence type="ECO:0000256" key="15">
    <source>
        <dbReference type="ARBA" id="ARBA00023152"/>
    </source>
</evidence>
<dbReference type="PROSITE" id="PS00110">
    <property type="entry name" value="PYRUVATE_KINASE"/>
    <property type="match status" value="1"/>
</dbReference>
<dbReference type="SUPFAM" id="SSF51621">
    <property type="entry name" value="Phosphoenolpyruvate/pyruvate domain"/>
    <property type="match status" value="1"/>
</dbReference>
<evidence type="ECO:0000313" key="22">
    <source>
        <dbReference type="EMBL" id="GGG56503.1"/>
    </source>
</evidence>
<proteinExistence type="inferred from homology"/>
<dbReference type="RefSeq" id="WP_188536599.1">
    <property type="nucleotide sequence ID" value="NZ_BMEQ01000008.1"/>
</dbReference>
<dbReference type="NCBIfam" id="NF004978">
    <property type="entry name" value="PRK06354.1"/>
    <property type="match status" value="1"/>
</dbReference>
<evidence type="ECO:0000256" key="1">
    <source>
        <dbReference type="ARBA" id="ARBA00001946"/>
    </source>
</evidence>
<dbReference type="FunFam" id="3.20.20.60:FF:000025">
    <property type="entry name" value="Pyruvate kinase"/>
    <property type="match status" value="1"/>
</dbReference>
<evidence type="ECO:0000256" key="17">
    <source>
        <dbReference type="ARBA" id="ARBA00048152"/>
    </source>
</evidence>
<dbReference type="Pfam" id="PF00224">
    <property type="entry name" value="PK"/>
    <property type="match status" value="1"/>
</dbReference>
<keyword evidence="11 19" id="KW-0418">Kinase</keyword>
<comment type="similarity">
    <text evidence="4 19">Belongs to the pyruvate kinase family.</text>
</comment>
<comment type="pathway">
    <text evidence="3 19">Carbohydrate degradation; glycolysis; pyruvate from D-glyceraldehyde 3-phosphate: step 5/5.</text>
</comment>
<keyword evidence="13 19" id="KW-0460">Magnesium</keyword>
<evidence type="ECO:0000256" key="11">
    <source>
        <dbReference type="ARBA" id="ARBA00022777"/>
    </source>
</evidence>
<gene>
    <name evidence="22" type="ORF">GCM10011374_19170</name>
</gene>
<evidence type="ECO:0000256" key="2">
    <source>
        <dbReference type="ARBA" id="ARBA00001958"/>
    </source>
</evidence>
<evidence type="ECO:0000256" key="3">
    <source>
        <dbReference type="ARBA" id="ARBA00004997"/>
    </source>
</evidence>
<dbReference type="InterPro" id="IPR015793">
    <property type="entry name" value="Pyrv_Knase_brl"/>
</dbReference>
<dbReference type="SUPFAM" id="SSF52935">
    <property type="entry name" value="PK C-terminal domain-like"/>
    <property type="match status" value="1"/>
</dbReference>
<dbReference type="InterPro" id="IPR018209">
    <property type="entry name" value="Pyrv_Knase_AS"/>
</dbReference>
<keyword evidence="23" id="KW-1185">Reference proteome</keyword>
<dbReference type="InterPro" id="IPR036918">
    <property type="entry name" value="Pyrv_Knase_C_sf"/>
</dbReference>
<dbReference type="NCBIfam" id="NF004491">
    <property type="entry name" value="PRK05826.1"/>
    <property type="match status" value="1"/>
</dbReference>
<dbReference type="GO" id="GO:0004743">
    <property type="term" value="F:pyruvate kinase activity"/>
    <property type="evidence" value="ECO:0007669"/>
    <property type="project" value="UniProtKB-UniRule"/>
</dbReference>